<dbReference type="RefSeq" id="WP_092663691.1">
    <property type="nucleotide sequence ID" value="NZ_FOCX01000031.1"/>
</dbReference>
<sequence>MICLDNDVLDGFVRPHPDPDVVSYLSNHQTEQWIVPAVVLYEFLSFYNPSMQNRRRQQLKKRVDEIGAFDADAASEAAEMESKLQNVGTSLDTADLLIAAIARERGATLATRNKNDFDKRSIHQLMDVDIVR</sequence>
<name>A0A1H8UVT4_9EURY</name>
<dbReference type="Gene3D" id="3.40.50.1010">
    <property type="entry name" value="5'-nuclease"/>
    <property type="match status" value="1"/>
</dbReference>
<dbReference type="InterPro" id="IPR029060">
    <property type="entry name" value="PIN-like_dom_sf"/>
</dbReference>
<proteinExistence type="inferred from homology"/>
<gene>
    <name evidence="8" type="ORF">SAMN05216388_103112</name>
</gene>
<dbReference type="PANTHER" id="PTHR33653">
    <property type="entry name" value="RIBONUCLEASE VAPC2"/>
    <property type="match status" value="1"/>
</dbReference>
<comment type="similarity">
    <text evidence="6">Belongs to the PINc/VapC protein family.</text>
</comment>
<evidence type="ECO:0000256" key="4">
    <source>
        <dbReference type="ARBA" id="ARBA00022801"/>
    </source>
</evidence>
<dbReference type="OrthoDB" id="147588at2157"/>
<dbReference type="InterPro" id="IPR050556">
    <property type="entry name" value="Type_II_TA_system_RNase"/>
</dbReference>
<dbReference type="Pfam" id="PF01850">
    <property type="entry name" value="PIN"/>
    <property type="match status" value="1"/>
</dbReference>
<dbReference type="SUPFAM" id="SSF88723">
    <property type="entry name" value="PIN domain-like"/>
    <property type="match status" value="1"/>
</dbReference>
<keyword evidence="5" id="KW-0460">Magnesium</keyword>
<dbReference type="EMBL" id="FOCX01000031">
    <property type="protein sequence ID" value="SEP07246.1"/>
    <property type="molecule type" value="Genomic_DNA"/>
</dbReference>
<dbReference type="CDD" id="cd09881">
    <property type="entry name" value="PIN_VapC4-5_FitB-like"/>
    <property type="match status" value="1"/>
</dbReference>
<evidence type="ECO:0000256" key="6">
    <source>
        <dbReference type="ARBA" id="ARBA00038093"/>
    </source>
</evidence>
<evidence type="ECO:0000256" key="5">
    <source>
        <dbReference type="ARBA" id="ARBA00022842"/>
    </source>
</evidence>
<evidence type="ECO:0000313" key="8">
    <source>
        <dbReference type="EMBL" id="SEP07246.1"/>
    </source>
</evidence>
<keyword evidence="4" id="KW-0378">Hydrolase</keyword>
<evidence type="ECO:0000259" key="7">
    <source>
        <dbReference type="Pfam" id="PF01850"/>
    </source>
</evidence>
<evidence type="ECO:0000256" key="3">
    <source>
        <dbReference type="ARBA" id="ARBA00022723"/>
    </source>
</evidence>
<evidence type="ECO:0000256" key="1">
    <source>
        <dbReference type="ARBA" id="ARBA00001946"/>
    </source>
</evidence>
<keyword evidence="9" id="KW-1185">Reference proteome</keyword>
<keyword evidence="3" id="KW-0479">Metal-binding</keyword>
<dbReference type="AlphaFoldDB" id="A0A1H8UVT4"/>
<dbReference type="PANTHER" id="PTHR33653:SF1">
    <property type="entry name" value="RIBONUCLEASE VAPC2"/>
    <property type="match status" value="1"/>
</dbReference>
<comment type="cofactor">
    <cofactor evidence="1">
        <name>Mg(2+)</name>
        <dbReference type="ChEBI" id="CHEBI:18420"/>
    </cofactor>
</comment>
<dbReference type="InterPro" id="IPR002716">
    <property type="entry name" value="PIN_dom"/>
</dbReference>
<reference evidence="9" key="1">
    <citation type="submission" date="2016-10" db="EMBL/GenBank/DDBJ databases">
        <authorList>
            <person name="Varghese N."/>
            <person name="Submissions S."/>
        </authorList>
    </citation>
    <scope>NUCLEOTIDE SEQUENCE [LARGE SCALE GENOMIC DNA]</scope>
    <source>
        <strain evidence="9">IBRC-M 10043</strain>
    </source>
</reference>
<accession>A0A1H8UVT4</accession>
<keyword evidence="2" id="KW-0540">Nuclease</keyword>
<protein>
    <recommendedName>
        <fullName evidence="7">PIN domain-containing protein</fullName>
    </recommendedName>
</protein>
<evidence type="ECO:0000313" key="9">
    <source>
        <dbReference type="Proteomes" id="UP000198775"/>
    </source>
</evidence>
<feature type="domain" description="PIN" evidence="7">
    <location>
        <begin position="2"/>
        <end position="119"/>
    </location>
</feature>
<dbReference type="GO" id="GO:0004518">
    <property type="term" value="F:nuclease activity"/>
    <property type="evidence" value="ECO:0007669"/>
    <property type="project" value="UniProtKB-KW"/>
</dbReference>
<dbReference type="GO" id="GO:0046872">
    <property type="term" value="F:metal ion binding"/>
    <property type="evidence" value="ECO:0007669"/>
    <property type="project" value="UniProtKB-KW"/>
</dbReference>
<dbReference type="GO" id="GO:0016787">
    <property type="term" value="F:hydrolase activity"/>
    <property type="evidence" value="ECO:0007669"/>
    <property type="project" value="UniProtKB-KW"/>
</dbReference>
<evidence type="ECO:0000256" key="2">
    <source>
        <dbReference type="ARBA" id="ARBA00022722"/>
    </source>
</evidence>
<dbReference type="Proteomes" id="UP000198775">
    <property type="component" value="Unassembled WGS sequence"/>
</dbReference>
<organism evidence="8 9">
    <name type="scientific">Halorientalis persicus</name>
    <dbReference type="NCBI Taxonomy" id="1367881"/>
    <lineage>
        <taxon>Archaea</taxon>
        <taxon>Methanobacteriati</taxon>
        <taxon>Methanobacteriota</taxon>
        <taxon>Stenosarchaea group</taxon>
        <taxon>Halobacteria</taxon>
        <taxon>Halobacteriales</taxon>
        <taxon>Haloarculaceae</taxon>
        <taxon>Halorientalis</taxon>
    </lineage>
</organism>